<keyword evidence="10" id="KW-1185">Reference proteome</keyword>
<feature type="signal peptide" evidence="7">
    <location>
        <begin position="1"/>
        <end position="17"/>
    </location>
</feature>
<evidence type="ECO:0000256" key="2">
    <source>
        <dbReference type="ARBA" id="ARBA00022692"/>
    </source>
</evidence>
<sequence>MMNVFALSLLVTSLAAASLFSPPPKTHPQNLPESESTIVKEGHRVVVVEYDQDGLQNTKISISSPQVNDAYGKCKHKIVGAVGKANDVKASETTREVGDKAKEAARDDVGESAEAEASRNVTREEAKEAVKKIGRYIVASISMGMGIPSLGSIMSVLNLLGLATAYGLCVWVTFISTYVLSRVIPRQQFGVVQSKVYPVYFRAMTYTIGLALLGHVFSPRNTDFLPQSYNLLASLIATLINSIYLEPRATKVMFERMKVEKEEGRGRDDITVTEPVVTRGTEGREHHTTPDQNKESSTREEDLGMRSRILRLNQKLSTLNSYSSCFNILTLMSLTWHLLYLAQLLHCCS</sequence>
<evidence type="ECO:0000313" key="9">
    <source>
        <dbReference type="EMBL" id="KAF7824997.1"/>
    </source>
</evidence>
<gene>
    <name evidence="9" type="ORF">G2W53_023141</name>
</gene>
<evidence type="ECO:0000313" key="10">
    <source>
        <dbReference type="Proteomes" id="UP000634136"/>
    </source>
</evidence>
<evidence type="ECO:0000259" key="8">
    <source>
        <dbReference type="Pfam" id="PF13664"/>
    </source>
</evidence>
<dbReference type="OrthoDB" id="1641132at2759"/>
<feature type="transmembrane region" description="Helical" evidence="6">
    <location>
        <begin position="156"/>
        <end position="179"/>
    </location>
</feature>
<dbReference type="InterPro" id="IPR025423">
    <property type="entry name" value="TMEM205-like"/>
</dbReference>
<evidence type="ECO:0000256" key="3">
    <source>
        <dbReference type="ARBA" id="ARBA00022989"/>
    </source>
</evidence>
<evidence type="ECO:0000256" key="5">
    <source>
        <dbReference type="SAM" id="MobiDB-lite"/>
    </source>
</evidence>
<evidence type="ECO:0000256" key="6">
    <source>
        <dbReference type="SAM" id="Phobius"/>
    </source>
</evidence>
<evidence type="ECO:0000256" key="7">
    <source>
        <dbReference type="SAM" id="SignalP"/>
    </source>
</evidence>
<evidence type="ECO:0000256" key="4">
    <source>
        <dbReference type="ARBA" id="ARBA00023136"/>
    </source>
</evidence>
<feature type="region of interest" description="Disordered" evidence="5">
    <location>
        <begin position="90"/>
        <end position="121"/>
    </location>
</feature>
<dbReference type="Proteomes" id="UP000634136">
    <property type="component" value="Unassembled WGS sequence"/>
</dbReference>
<organism evidence="9 10">
    <name type="scientific">Senna tora</name>
    <dbReference type="NCBI Taxonomy" id="362788"/>
    <lineage>
        <taxon>Eukaryota</taxon>
        <taxon>Viridiplantae</taxon>
        <taxon>Streptophyta</taxon>
        <taxon>Embryophyta</taxon>
        <taxon>Tracheophyta</taxon>
        <taxon>Spermatophyta</taxon>
        <taxon>Magnoliopsida</taxon>
        <taxon>eudicotyledons</taxon>
        <taxon>Gunneridae</taxon>
        <taxon>Pentapetalae</taxon>
        <taxon>rosids</taxon>
        <taxon>fabids</taxon>
        <taxon>Fabales</taxon>
        <taxon>Fabaceae</taxon>
        <taxon>Caesalpinioideae</taxon>
        <taxon>Cassia clade</taxon>
        <taxon>Senna</taxon>
    </lineage>
</organism>
<dbReference type="Pfam" id="PF13664">
    <property type="entry name" value="DUF4149"/>
    <property type="match status" value="1"/>
</dbReference>
<dbReference type="EMBL" id="JAAIUW010000007">
    <property type="protein sequence ID" value="KAF7824997.1"/>
    <property type="molecule type" value="Genomic_DNA"/>
</dbReference>
<dbReference type="PANTHER" id="PTHR47652">
    <property type="entry name" value="MITOCHONDRIAL IMPORT INNER MEMBRANE TRANSLOCASE SUBUNIT TIM44"/>
    <property type="match status" value="1"/>
</dbReference>
<proteinExistence type="predicted"/>
<keyword evidence="4 6" id="KW-0472">Membrane</keyword>
<feature type="compositionally biased region" description="Basic and acidic residues" evidence="5">
    <location>
        <begin position="90"/>
        <end position="109"/>
    </location>
</feature>
<dbReference type="GO" id="GO:0016020">
    <property type="term" value="C:membrane"/>
    <property type="evidence" value="ECO:0007669"/>
    <property type="project" value="UniProtKB-SubCell"/>
</dbReference>
<accession>A0A834TPA4</accession>
<comment type="caution">
    <text evidence="9">The sequence shown here is derived from an EMBL/GenBank/DDBJ whole genome shotgun (WGS) entry which is preliminary data.</text>
</comment>
<keyword evidence="7" id="KW-0732">Signal</keyword>
<feature type="region of interest" description="Disordered" evidence="5">
    <location>
        <begin position="274"/>
        <end position="303"/>
    </location>
</feature>
<name>A0A834TPA4_9FABA</name>
<feature type="compositionally biased region" description="Basic and acidic residues" evidence="5">
    <location>
        <begin position="281"/>
        <end position="303"/>
    </location>
</feature>
<keyword evidence="3 6" id="KW-1133">Transmembrane helix</keyword>
<dbReference type="PANTHER" id="PTHR47652:SF3">
    <property type="entry name" value="MITOCHONDRIAL IMPORT INNER MEMBRANE TRANSLOCASE SUBUNIT TIM44"/>
    <property type="match status" value="1"/>
</dbReference>
<protein>
    <submittedName>
        <fullName evidence="9">Transmembrane protein 205</fullName>
    </submittedName>
</protein>
<evidence type="ECO:0000256" key="1">
    <source>
        <dbReference type="ARBA" id="ARBA00004370"/>
    </source>
</evidence>
<comment type="subcellular location">
    <subcellularLocation>
        <location evidence="1">Membrane</location>
    </subcellularLocation>
</comment>
<reference evidence="9" key="1">
    <citation type="submission" date="2020-09" db="EMBL/GenBank/DDBJ databases">
        <title>Genome-Enabled Discovery of Anthraquinone Biosynthesis in Senna tora.</title>
        <authorList>
            <person name="Kang S.-H."/>
            <person name="Pandey R.P."/>
            <person name="Lee C.-M."/>
            <person name="Sim J.-S."/>
            <person name="Jeong J.-T."/>
            <person name="Choi B.-S."/>
            <person name="Jung M."/>
            <person name="Ginzburg D."/>
            <person name="Zhao K."/>
            <person name="Won S.Y."/>
            <person name="Oh T.-J."/>
            <person name="Yu Y."/>
            <person name="Kim N.-H."/>
            <person name="Lee O.R."/>
            <person name="Lee T.-H."/>
            <person name="Bashyal P."/>
            <person name="Kim T.-S."/>
            <person name="Lee W.-H."/>
            <person name="Kawkins C."/>
            <person name="Kim C.-K."/>
            <person name="Kim J.S."/>
            <person name="Ahn B.O."/>
            <person name="Rhee S.Y."/>
            <person name="Sohng J.K."/>
        </authorList>
    </citation>
    <scope>NUCLEOTIDE SEQUENCE</scope>
    <source>
        <tissue evidence="9">Leaf</tissue>
    </source>
</reference>
<feature type="chain" id="PRO_5032765711" evidence="7">
    <location>
        <begin position="18"/>
        <end position="349"/>
    </location>
</feature>
<feature type="transmembrane region" description="Helical" evidence="6">
    <location>
        <begin position="199"/>
        <end position="217"/>
    </location>
</feature>
<feature type="transmembrane region" description="Helical" evidence="6">
    <location>
        <begin position="229"/>
        <end position="247"/>
    </location>
</feature>
<dbReference type="AlphaFoldDB" id="A0A834TPA4"/>
<feature type="domain" description="TMEM205-like" evidence="8">
    <location>
        <begin position="160"/>
        <end position="257"/>
    </location>
</feature>
<keyword evidence="2 6" id="KW-0812">Transmembrane</keyword>